<keyword evidence="1" id="KW-0812">Transmembrane</keyword>
<dbReference type="EMBL" id="FUKI01000140">
    <property type="protein sequence ID" value="SJM95044.1"/>
    <property type="molecule type" value="Genomic_DNA"/>
</dbReference>
<reference evidence="3" key="1">
    <citation type="submission" date="2017-02" db="EMBL/GenBank/DDBJ databases">
        <authorList>
            <person name="Daims H."/>
        </authorList>
    </citation>
    <scope>NUCLEOTIDE SEQUENCE [LARGE SCALE GENOMIC DNA]</scope>
</reference>
<proteinExistence type="predicted"/>
<feature type="transmembrane region" description="Helical" evidence="1">
    <location>
        <begin position="71"/>
        <end position="95"/>
    </location>
</feature>
<dbReference type="RefSeq" id="WP_087144608.1">
    <property type="nucleotide sequence ID" value="NZ_FUKI01000140.1"/>
</dbReference>
<feature type="transmembrane region" description="Helical" evidence="1">
    <location>
        <begin position="12"/>
        <end position="35"/>
    </location>
</feature>
<feature type="transmembrane region" description="Helical" evidence="1">
    <location>
        <begin position="126"/>
        <end position="144"/>
    </location>
</feature>
<dbReference type="Proteomes" id="UP000195667">
    <property type="component" value="Unassembled WGS sequence"/>
</dbReference>
<keyword evidence="3" id="KW-1185">Reference proteome</keyword>
<keyword evidence="1" id="KW-1133">Transmembrane helix</keyword>
<protein>
    <submittedName>
        <fullName evidence="2">Uncharacterized protein</fullName>
    </submittedName>
</protein>
<evidence type="ECO:0000256" key="1">
    <source>
        <dbReference type="SAM" id="Phobius"/>
    </source>
</evidence>
<evidence type="ECO:0000313" key="3">
    <source>
        <dbReference type="Proteomes" id="UP000195667"/>
    </source>
</evidence>
<name>A0A1R4HFN1_9GAMM</name>
<evidence type="ECO:0000313" key="2">
    <source>
        <dbReference type="EMBL" id="SJM95044.1"/>
    </source>
</evidence>
<gene>
    <name evidence="2" type="ORF">CRENPOLYSF1_620022</name>
</gene>
<sequence length="145" mass="17093">MVSINNPKKSIIQAIVILGIVLFYDTLIDVLLFLIHTIFELIHTIFEIIEQALDLMIEHLFNTDLHSTQIIVFYILLSIGSFVAFKAINVLSMWYKIWIEKAKYFWNETKLTLSYYSEKLVLLEKIRQWSIVMVLISLIMVFIFS</sequence>
<dbReference type="AlphaFoldDB" id="A0A1R4HFN1"/>
<keyword evidence="1" id="KW-0472">Membrane</keyword>
<organism evidence="2 3">
    <name type="scientific">Crenothrix polyspora</name>
    <dbReference type="NCBI Taxonomy" id="360316"/>
    <lineage>
        <taxon>Bacteria</taxon>
        <taxon>Pseudomonadati</taxon>
        <taxon>Pseudomonadota</taxon>
        <taxon>Gammaproteobacteria</taxon>
        <taxon>Methylococcales</taxon>
        <taxon>Crenotrichaceae</taxon>
        <taxon>Crenothrix</taxon>
    </lineage>
</organism>
<accession>A0A1R4HFN1</accession>
<dbReference type="OrthoDB" id="5573658at2"/>